<name>A0A7J0BG29_9BACT</name>
<evidence type="ECO:0000313" key="3">
    <source>
        <dbReference type="Proteomes" id="UP000503840"/>
    </source>
</evidence>
<reference evidence="2 3" key="1">
    <citation type="submission" date="2020-05" db="EMBL/GenBank/DDBJ databases">
        <title>Draft genome sequence of Desulfovibrio sp. strain HN2T.</title>
        <authorList>
            <person name="Ueno A."/>
            <person name="Tamazawa S."/>
            <person name="Tamamura S."/>
            <person name="Murakami T."/>
            <person name="Kiyama T."/>
            <person name="Inomata H."/>
            <person name="Amano Y."/>
            <person name="Miyakawa K."/>
            <person name="Tamaki H."/>
            <person name="Naganuma T."/>
            <person name="Kaneko K."/>
        </authorList>
    </citation>
    <scope>NUCLEOTIDE SEQUENCE [LARGE SCALE GENOMIC DNA]</scope>
    <source>
        <strain evidence="2 3">HN2</strain>
    </source>
</reference>
<gene>
    <name evidence="2" type="ORF">DSM101010T_10240</name>
</gene>
<feature type="domain" description="DUF362" evidence="1">
    <location>
        <begin position="42"/>
        <end position="236"/>
    </location>
</feature>
<dbReference type="EMBL" id="BLVO01000012">
    <property type="protein sequence ID" value="GFM32659.1"/>
    <property type="molecule type" value="Genomic_DNA"/>
</dbReference>
<dbReference type="AlphaFoldDB" id="A0A7J0BG29"/>
<evidence type="ECO:0000259" key="1">
    <source>
        <dbReference type="Pfam" id="PF04015"/>
    </source>
</evidence>
<dbReference type="Proteomes" id="UP000503840">
    <property type="component" value="Unassembled WGS sequence"/>
</dbReference>
<organism evidence="2 3">
    <name type="scientific">Desulfovibrio subterraneus</name>
    <dbReference type="NCBI Taxonomy" id="2718620"/>
    <lineage>
        <taxon>Bacteria</taxon>
        <taxon>Pseudomonadati</taxon>
        <taxon>Thermodesulfobacteriota</taxon>
        <taxon>Desulfovibrionia</taxon>
        <taxon>Desulfovibrionales</taxon>
        <taxon>Desulfovibrionaceae</taxon>
        <taxon>Desulfovibrio</taxon>
    </lineage>
</organism>
<dbReference type="RefSeq" id="WP_174404350.1">
    <property type="nucleotide sequence ID" value="NZ_BLVO01000012.1"/>
</dbReference>
<accession>A0A7J0BG29</accession>
<protein>
    <recommendedName>
        <fullName evidence="1">DUF362 domain-containing protein</fullName>
    </recommendedName>
</protein>
<dbReference type="InterPro" id="IPR007160">
    <property type="entry name" value="DUF362"/>
</dbReference>
<keyword evidence="3" id="KW-1185">Reference proteome</keyword>
<sequence length="309" mass="32503">MTPTTIPVALTRCADYSPDAVESAVRSVLDAAGVRPASGTRVLVKPNLLKAESGGLCCTHPMVVRAACLYFMDYGCRVTVGDSPAFGSADKVAQAIGLADALTPLGVPVITLDTPVSVTLPYGMTVGISRHALETDLLVSVPRVKAHTQMRVTCAVKNMFGCVAGVRKALSHTTHGDKRNAFRAMLVEVAAALPPTAALVDGIVGMDRTGPSGGDAFPLGMVGAAQSAVALDTAVYAVLGAAPEMIPLWGELRTRRTHGAFAEQLSYPLLAPEEVAAKGFRFPGALTPETFHPLRLLRSAIKRWWMARS</sequence>
<evidence type="ECO:0000313" key="2">
    <source>
        <dbReference type="EMBL" id="GFM32659.1"/>
    </source>
</evidence>
<proteinExistence type="predicted"/>
<dbReference type="Pfam" id="PF04015">
    <property type="entry name" value="DUF362"/>
    <property type="match status" value="1"/>
</dbReference>
<comment type="caution">
    <text evidence="2">The sequence shown here is derived from an EMBL/GenBank/DDBJ whole genome shotgun (WGS) entry which is preliminary data.</text>
</comment>